<evidence type="ECO:0000259" key="8">
    <source>
        <dbReference type="PROSITE" id="PS51910"/>
    </source>
</evidence>
<keyword evidence="2 4" id="KW-0378">Hydrolase</keyword>
<protein>
    <recommendedName>
        <fullName evidence="1">chitinase</fullName>
        <ecNumber evidence="1">3.2.1.14</ecNumber>
    </recommendedName>
</protein>
<evidence type="ECO:0000256" key="5">
    <source>
        <dbReference type="RuleBase" id="RU004453"/>
    </source>
</evidence>
<dbReference type="Proteomes" id="UP000282454">
    <property type="component" value="Unassembled WGS sequence"/>
</dbReference>
<gene>
    <name evidence="9" type="ORF">CLV68_1966</name>
</gene>
<dbReference type="SUPFAM" id="SSF49785">
    <property type="entry name" value="Galactose-binding domain-like"/>
    <property type="match status" value="1"/>
</dbReference>
<dbReference type="CDD" id="cd02871">
    <property type="entry name" value="GH18_chitinase_D-like"/>
    <property type="match status" value="1"/>
</dbReference>
<feature type="signal peptide" evidence="7">
    <location>
        <begin position="1"/>
        <end position="32"/>
    </location>
</feature>
<evidence type="ECO:0000256" key="7">
    <source>
        <dbReference type="SAM" id="SignalP"/>
    </source>
</evidence>
<keyword evidence="3 4" id="KW-0326">Glycosidase</keyword>
<dbReference type="EC" id="3.2.1.14" evidence="1"/>
<dbReference type="SUPFAM" id="SSF51445">
    <property type="entry name" value="(Trans)glycosidases"/>
    <property type="match status" value="1"/>
</dbReference>
<dbReference type="SMART" id="SM00636">
    <property type="entry name" value="Glyco_18"/>
    <property type="match status" value="1"/>
</dbReference>
<dbReference type="Gene3D" id="2.60.120.260">
    <property type="entry name" value="Galactose-binding domain-like"/>
    <property type="match status" value="1"/>
</dbReference>
<sequence>MTSRAKRAIIALLSALSVTTGLVLAFAGSAAAANLVANPGFEAGSLSGWTCSGGGSVTGSDKRTGNYALTAAPAGSDNARCSQTVTVNPSSRYTLTAWVKGSYVYLGASGTGTTDVSTWNPGGSSWVQLSTSFSTGASTRSVTVYLHGWYGQPAYLADDVSLDGPGTPPTSTTTTTTTTTTRPTSSTTTTTTPPSSTTTTTTSSTSTTTTTTTPNPNLPLPKHVLTGYWHNFDNGAKALTIAQVPTTYDIIAVSFADAVPAVRGRVEFNLDPGLSKKLGGYTIEQFKADVKTAQGRGQKVIISVGGEKGTIWAGDTTSATAFANSVIELIRTYGFDGVDIDLENGVSAQYMGPALRSIYNAGGKIITMAPQTIDGQSSGQQYFQLALAVKDILTIWNMQYYNSGTMLGCDQQVYSQGTVNFLTALACIQLQSGLRADQVGLGLPASPSGAGGGYQSPTNVNNALNCLARGTNCGTFKPSTTYPDIRGAMTWSINWDASNGYAFANTVAPFLDTLP</sequence>
<dbReference type="InterPro" id="IPR017853">
    <property type="entry name" value="GH"/>
</dbReference>
<dbReference type="Gene3D" id="3.20.20.80">
    <property type="entry name" value="Glycosidases"/>
    <property type="match status" value="1"/>
</dbReference>
<dbReference type="Pfam" id="PF00704">
    <property type="entry name" value="Glyco_hydro_18"/>
    <property type="match status" value="1"/>
</dbReference>
<dbReference type="PROSITE" id="PS51910">
    <property type="entry name" value="GH18_2"/>
    <property type="match status" value="1"/>
</dbReference>
<dbReference type="GO" id="GO:0008843">
    <property type="term" value="F:endochitinase activity"/>
    <property type="evidence" value="ECO:0007669"/>
    <property type="project" value="UniProtKB-EC"/>
</dbReference>
<evidence type="ECO:0000256" key="2">
    <source>
        <dbReference type="ARBA" id="ARBA00022801"/>
    </source>
</evidence>
<proteinExistence type="inferred from homology"/>
<comment type="similarity">
    <text evidence="5">Belongs to the glycosyl hydrolase 18 family.</text>
</comment>
<feature type="domain" description="GH18" evidence="8">
    <location>
        <begin position="223"/>
        <end position="515"/>
    </location>
</feature>
<keyword evidence="10" id="KW-1185">Reference proteome</keyword>
<dbReference type="InterPro" id="IPR008979">
    <property type="entry name" value="Galactose-bd-like_sf"/>
</dbReference>
<dbReference type="InterPro" id="IPR050542">
    <property type="entry name" value="Glycosyl_Hydrlase18_Chitinase"/>
</dbReference>
<evidence type="ECO:0000256" key="1">
    <source>
        <dbReference type="ARBA" id="ARBA00012729"/>
    </source>
</evidence>
<dbReference type="PANTHER" id="PTHR45708">
    <property type="entry name" value="ENDOCHITINASE"/>
    <property type="match status" value="1"/>
</dbReference>
<keyword evidence="7" id="KW-0732">Signal</keyword>
<evidence type="ECO:0000313" key="10">
    <source>
        <dbReference type="Proteomes" id="UP000282454"/>
    </source>
</evidence>
<accession>A0A421BA59</accession>
<dbReference type="AlphaFoldDB" id="A0A421BA59"/>
<dbReference type="RefSeq" id="WP_121390083.1">
    <property type="nucleotide sequence ID" value="NZ_RCDD01000001.1"/>
</dbReference>
<dbReference type="EMBL" id="RCDD01000001">
    <property type="protein sequence ID" value="RLK61426.1"/>
    <property type="molecule type" value="Genomic_DNA"/>
</dbReference>
<feature type="region of interest" description="Disordered" evidence="6">
    <location>
        <begin position="160"/>
        <end position="219"/>
    </location>
</feature>
<feature type="chain" id="PRO_5019340514" description="chitinase" evidence="7">
    <location>
        <begin position="33"/>
        <end position="515"/>
    </location>
</feature>
<feature type="compositionally biased region" description="Low complexity" evidence="6">
    <location>
        <begin position="169"/>
        <end position="214"/>
    </location>
</feature>
<evidence type="ECO:0000256" key="4">
    <source>
        <dbReference type="RuleBase" id="RU000489"/>
    </source>
</evidence>
<dbReference type="PROSITE" id="PS01095">
    <property type="entry name" value="GH18_1"/>
    <property type="match status" value="1"/>
</dbReference>
<dbReference type="InterPro" id="IPR001223">
    <property type="entry name" value="Glyco_hydro18_cat"/>
</dbReference>
<dbReference type="GO" id="GO:0005975">
    <property type="term" value="P:carbohydrate metabolic process"/>
    <property type="evidence" value="ECO:0007669"/>
    <property type="project" value="InterPro"/>
</dbReference>
<comment type="caution">
    <text evidence="9">The sequence shown here is derived from an EMBL/GenBank/DDBJ whole genome shotgun (WGS) entry which is preliminary data.</text>
</comment>
<dbReference type="Pfam" id="PF02018">
    <property type="entry name" value="CBM_4_9"/>
    <property type="match status" value="1"/>
</dbReference>
<dbReference type="GO" id="GO:0008061">
    <property type="term" value="F:chitin binding"/>
    <property type="evidence" value="ECO:0007669"/>
    <property type="project" value="InterPro"/>
</dbReference>
<reference evidence="9 10" key="1">
    <citation type="submission" date="2018-10" db="EMBL/GenBank/DDBJ databases">
        <title>Genomic Encyclopedia of Archaeal and Bacterial Type Strains, Phase II (KMG-II): from individual species to whole genera.</title>
        <authorList>
            <person name="Goeker M."/>
        </authorList>
    </citation>
    <scope>NUCLEOTIDE SEQUENCE [LARGE SCALE GENOMIC DNA]</scope>
    <source>
        <strain evidence="9 10">DSM 45657</strain>
    </source>
</reference>
<name>A0A421BA59_9PSEU</name>
<dbReference type="InterPro" id="IPR001579">
    <property type="entry name" value="Glyco_hydro_18_chit_AS"/>
</dbReference>
<evidence type="ECO:0000256" key="3">
    <source>
        <dbReference type="ARBA" id="ARBA00023295"/>
    </source>
</evidence>
<dbReference type="OrthoDB" id="5172397at2"/>
<dbReference type="InterPro" id="IPR011583">
    <property type="entry name" value="Chitinase_II/V-like_cat"/>
</dbReference>
<dbReference type="InterPro" id="IPR003305">
    <property type="entry name" value="CenC_carb-bd"/>
</dbReference>
<evidence type="ECO:0000256" key="6">
    <source>
        <dbReference type="SAM" id="MobiDB-lite"/>
    </source>
</evidence>
<organism evidence="9 10">
    <name type="scientific">Actinokineospora cianjurensis</name>
    <dbReference type="NCBI Taxonomy" id="585224"/>
    <lineage>
        <taxon>Bacteria</taxon>
        <taxon>Bacillati</taxon>
        <taxon>Actinomycetota</taxon>
        <taxon>Actinomycetes</taxon>
        <taxon>Pseudonocardiales</taxon>
        <taxon>Pseudonocardiaceae</taxon>
        <taxon>Actinokineospora</taxon>
    </lineage>
</organism>
<evidence type="ECO:0000313" key="9">
    <source>
        <dbReference type="EMBL" id="RLK61426.1"/>
    </source>
</evidence>
<dbReference type="PANTHER" id="PTHR45708:SF49">
    <property type="entry name" value="ENDOCHITINASE"/>
    <property type="match status" value="1"/>
</dbReference>